<dbReference type="PATRIC" id="fig|1308866.3.peg.1804"/>
<dbReference type="eggNOG" id="COG0814">
    <property type="taxonomic scope" value="Bacteria"/>
</dbReference>
<reference evidence="9 10" key="1">
    <citation type="submission" date="2013-03" db="EMBL/GenBank/DDBJ databases">
        <title>Draft genome sequence of Gracibacillus halophilus YIM-C55.5, a moderately halophilic and thermophilic organism from the Xiaochaidamu salt lake.</title>
        <authorList>
            <person name="Sugumar T."/>
            <person name="Polireddy D.R."/>
            <person name="Antony A."/>
            <person name="Madhava Y.R."/>
            <person name="Sivakumar N."/>
        </authorList>
    </citation>
    <scope>NUCLEOTIDE SEQUENCE [LARGE SCALE GENOMIC DNA]</scope>
    <source>
        <strain evidence="9 10">YIM-C55.5</strain>
    </source>
</reference>
<accession>N4WUL1</accession>
<keyword evidence="10" id="KW-1185">Reference proteome</keyword>
<dbReference type="Pfam" id="PF03845">
    <property type="entry name" value="Spore_permease"/>
    <property type="match status" value="1"/>
</dbReference>
<evidence type="ECO:0000256" key="3">
    <source>
        <dbReference type="ARBA" id="ARBA00022448"/>
    </source>
</evidence>
<dbReference type="GO" id="GO:0016020">
    <property type="term" value="C:membrane"/>
    <property type="evidence" value="ECO:0007669"/>
    <property type="project" value="UniProtKB-SubCell"/>
</dbReference>
<feature type="transmembrane region" description="Helical" evidence="8">
    <location>
        <begin position="46"/>
        <end position="65"/>
    </location>
</feature>
<evidence type="ECO:0000256" key="8">
    <source>
        <dbReference type="SAM" id="Phobius"/>
    </source>
</evidence>
<feature type="transmembrane region" description="Helical" evidence="8">
    <location>
        <begin position="187"/>
        <end position="208"/>
    </location>
</feature>
<feature type="transmembrane region" description="Helical" evidence="8">
    <location>
        <begin position="12"/>
        <end position="34"/>
    </location>
</feature>
<keyword evidence="4" id="KW-0309">Germination</keyword>
<protein>
    <submittedName>
        <fullName evidence="9">GerB family spore germination protein</fullName>
    </submittedName>
</protein>
<dbReference type="AlphaFoldDB" id="N4WUL1"/>
<evidence type="ECO:0000256" key="2">
    <source>
        <dbReference type="ARBA" id="ARBA00007998"/>
    </source>
</evidence>
<feature type="transmembrane region" description="Helical" evidence="8">
    <location>
        <begin position="86"/>
        <end position="110"/>
    </location>
</feature>
<dbReference type="Proteomes" id="UP000012283">
    <property type="component" value="Unassembled WGS sequence"/>
</dbReference>
<comment type="caution">
    <text evidence="9">The sequence shown here is derived from an EMBL/GenBank/DDBJ whole genome shotgun (WGS) entry which is preliminary data.</text>
</comment>
<evidence type="ECO:0000256" key="7">
    <source>
        <dbReference type="ARBA" id="ARBA00023136"/>
    </source>
</evidence>
<dbReference type="STRING" id="1308866.J416_08914"/>
<feature type="transmembrane region" description="Helical" evidence="8">
    <location>
        <begin position="122"/>
        <end position="140"/>
    </location>
</feature>
<sequence length="368" mass="43241">MKQHQKPDITQMVSPFLLLYILHATQVGEGILSFERKIAKLAGYDAWMSIILTGILTTIVIWLIWQIIRNNEEDIIDVHHQLFGKWIGNLCSILLASYFFIVAVSILRSYIEVFQIWFFPDLSIWFFTLVIYILMLYIILGGFRVVVGFAFFSVFITFFLAIFKYAAFTNGYMENLFPMMNTEISNIIRAVEPMMFSFLGIELILLYAPFIKNFQRSKKWAIWGNIITTLVYFISCISIFVYFNETQIQKIAWPTLHLWKIIDYPFIQRFEYLGISLHFFSIIATSCMYFWSTVQTWHRMTNHSFRNIAFILATFGMGSIFLIDNFIIIERSITVMSKIGVIVMVIYIPLLFVWRLIISGVKRSNENH</sequence>
<feature type="transmembrane region" description="Helical" evidence="8">
    <location>
        <begin position="147"/>
        <end position="167"/>
    </location>
</feature>
<evidence type="ECO:0000313" key="10">
    <source>
        <dbReference type="Proteomes" id="UP000012283"/>
    </source>
</evidence>
<comment type="similarity">
    <text evidence="2">Belongs to the amino acid-polyamine-organocation (APC) superfamily. Spore germination protein (SGP) (TC 2.A.3.9) family.</text>
</comment>
<dbReference type="RefSeq" id="WP_003468574.1">
    <property type="nucleotide sequence ID" value="NZ_APML01000030.1"/>
</dbReference>
<comment type="subcellular location">
    <subcellularLocation>
        <location evidence="1">Membrane</location>
        <topology evidence="1">Multi-pass membrane protein</topology>
    </subcellularLocation>
</comment>
<evidence type="ECO:0000313" key="9">
    <source>
        <dbReference type="EMBL" id="ENH96806.1"/>
    </source>
</evidence>
<dbReference type="OrthoDB" id="2380240at2"/>
<feature type="transmembrane region" description="Helical" evidence="8">
    <location>
        <begin position="272"/>
        <end position="292"/>
    </location>
</feature>
<name>N4WUL1_9BACI</name>
<dbReference type="EMBL" id="APML01000030">
    <property type="protein sequence ID" value="ENH96806.1"/>
    <property type="molecule type" value="Genomic_DNA"/>
</dbReference>
<dbReference type="Gene3D" id="1.20.1740.10">
    <property type="entry name" value="Amino acid/polyamine transporter I"/>
    <property type="match status" value="1"/>
</dbReference>
<proteinExistence type="inferred from homology"/>
<keyword evidence="7 8" id="KW-0472">Membrane</keyword>
<evidence type="ECO:0000256" key="6">
    <source>
        <dbReference type="ARBA" id="ARBA00022989"/>
    </source>
</evidence>
<keyword evidence="5 8" id="KW-0812">Transmembrane</keyword>
<dbReference type="PANTHER" id="PTHR34975:SF2">
    <property type="entry name" value="SPORE GERMINATION PROTEIN A2"/>
    <property type="match status" value="1"/>
</dbReference>
<dbReference type="GO" id="GO:0009847">
    <property type="term" value="P:spore germination"/>
    <property type="evidence" value="ECO:0007669"/>
    <property type="project" value="InterPro"/>
</dbReference>
<dbReference type="PANTHER" id="PTHR34975">
    <property type="entry name" value="SPORE GERMINATION PROTEIN A2"/>
    <property type="match status" value="1"/>
</dbReference>
<keyword evidence="3" id="KW-0813">Transport</keyword>
<keyword evidence="6 8" id="KW-1133">Transmembrane helix</keyword>
<dbReference type="InterPro" id="IPR004761">
    <property type="entry name" value="Spore_GerAB"/>
</dbReference>
<evidence type="ECO:0000256" key="1">
    <source>
        <dbReference type="ARBA" id="ARBA00004141"/>
    </source>
</evidence>
<feature type="transmembrane region" description="Helical" evidence="8">
    <location>
        <begin position="304"/>
        <end position="329"/>
    </location>
</feature>
<gene>
    <name evidence="9" type="ORF">J416_08914</name>
</gene>
<evidence type="ECO:0000256" key="4">
    <source>
        <dbReference type="ARBA" id="ARBA00022544"/>
    </source>
</evidence>
<evidence type="ECO:0000256" key="5">
    <source>
        <dbReference type="ARBA" id="ARBA00022692"/>
    </source>
</evidence>
<feature type="transmembrane region" description="Helical" evidence="8">
    <location>
        <begin position="335"/>
        <end position="358"/>
    </location>
</feature>
<organism evidence="9 10">
    <name type="scientific">Gracilibacillus halophilus YIM-C55.5</name>
    <dbReference type="NCBI Taxonomy" id="1308866"/>
    <lineage>
        <taxon>Bacteria</taxon>
        <taxon>Bacillati</taxon>
        <taxon>Bacillota</taxon>
        <taxon>Bacilli</taxon>
        <taxon>Bacillales</taxon>
        <taxon>Bacillaceae</taxon>
        <taxon>Gracilibacillus</taxon>
    </lineage>
</organism>
<feature type="transmembrane region" description="Helical" evidence="8">
    <location>
        <begin position="220"/>
        <end position="243"/>
    </location>
</feature>
<dbReference type="NCBIfam" id="TIGR00912">
    <property type="entry name" value="2A0309"/>
    <property type="match status" value="1"/>
</dbReference>